<dbReference type="AlphaFoldDB" id="A0A7X2MYE8"/>
<feature type="transmembrane region" description="Helical" evidence="1">
    <location>
        <begin position="112"/>
        <end position="129"/>
    </location>
</feature>
<evidence type="ECO:0000256" key="1">
    <source>
        <dbReference type="SAM" id="Phobius"/>
    </source>
</evidence>
<keyword evidence="1" id="KW-0812">Transmembrane</keyword>
<reference evidence="2 3" key="1">
    <citation type="submission" date="2019-08" db="EMBL/GenBank/DDBJ databases">
        <title>In-depth cultivation of the pig gut microbiome towards novel bacterial diversity and tailored functional studies.</title>
        <authorList>
            <person name="Wylensek D."/>
            <person name="Hitch T.C.A."/>
            <person name="Clavel T."/>
        </authorList>
    </citation>
    <scope>NUCLEOTIDE SEQUENCE [LARGE SCALE GENOMIC DNA]</scope>
    <source>
        <strain evidence="2 3">WCA-383-APC-5B</strain>
    </source>
</reference>
<dbReference type="RefSeq" id="WP_154531293.1">
    <property type="nucleotide sequence ID" value="NZ_VULX01000010.1"/>
</dbReference>
<keyword evidence="3" id="KW-1185">Reference proteome</keyword>
<dbReference type="Proteomes" id="UP000460287">
    <property type="component" value="Unassembled WGS sequence"/>
</dbReference>
<proteinExistence type="predicted"/>
<keyword evidence="1" id="KW-1133">Transmembrane helix</keyword>
<evidence type="ECO:0000313" key="3">
    <source>
        <dbReference type="Proteomes" id="UP000460287"/>
    </source>
</evidence>
<name>A0A7X2MYE8_9CLOT</name>
<accession>A0A7X2MYE8</accession>
<dbReference type="Gene3D" id="6.10.340.10">
    <property type="match status" value="1"/>
</dbReference>
<sequence>MENIRMYNKDIVRELSSAKLYSSNNSDIQEVFNKISDSYKMKERPELYMTDEKGNILCSNNKTPVNNINISGKNEIIEINDRYYICTNIMKKSDSRYIVAVSRGYIGDDLDLMVIWFIISMIVFFIITYRKVDYLNKISEYVKKIAQGDLKTRVPIKYNK</sequence>
<comment type="caution">
    <text evidence="2">The sequence shown here is derived from an EMBL/GenBank/DDBJ whole genome shotgun (WGS) entry which is preliminary data.</text>
</comment>
<evidence type="ECO:0000313" key="2">
    <source>
        <dbReference type="EMBL" id="MSR91402.1"/>
    </source>
</evidence>
<gene>
    <name evidence="2" type="ORF">FYJ33_08235</name>
</gene>
<dbReference type="EMBL" id="VULX01000010">
    <property type="protein sequence ID" value="MSR91402.1"/>
    <property type="molecule type" value="Genomic_DNA"/>
</dbReference>
<protein>
    <submittedName>
        <fullName evidence="2">Uncharacterized protein</fullName>
    </submittedName>
</protein>
<keyword evidence="1" id="KW-0472">Membrane</keyword>
<dbReference type="CDD" id="cd06225">
    <property type="entry name" value="HAMP"/>
    <property type="match status" value="1"/>
</dbReference>
<organism evidence="2 3">
    <name type="scientific">Inconstantimicrobium porci</name>
    <dbReference type="NCBI Taxonomy" id="2652291"/>
    <lineage>
        <taxon>Bacteria</taxon>
        <taxon>Bacillati</taxon>
        <taxon>Bacillota</taxon>
        <taxon>Clostridia</taxon>
        <taxon>Eubacteriales</taxon>
        <taxon>Clostridiaceae</taxon>
        <taxon>Inconstantimicrobium</taxon>
    </lineage>
</organism>